<organism evidence="5 6">
    <name type="scientific">Curtobacterium aurantiacum</name>
    <dbReference type="NCBI Taxonomy" id="3236919"/>
    <lineage>
        <taxon>Bacteria</taxon>
        <taxon>Bacillati</taxon>
        <taxon>Actinomycetota</taxon>
        <taxon>Actinomycetes</taxon>
        <taxon>Micrococcales</taxon>
        <taxon>Microbacteriaceae</taxon>
        <taxon>Curtobacterium</taxon>
    </lineage>
</organism>
<accession>A0ABS5VIS1</accession>
<evidence type="ECO:0000259" key="4">
    <source>
        <dbReference type="Pfam" id="PF13439"/>
    </source>
</evidence>
<reference evidence="5 6" key="1">
    <citation type="submission" date="2021-05" db="EMBL/GenBank/DDBJ databases">
        <title>Whole genome sequence of Curtobacterium flaccumfaciens pv. flaccumfaciens strain CFBP 8819.</title>
        <authorList>
            <person name="Osdaghi E."/>
            <person name="Taghouti G."/>
            <person name="Portier P."/>
            <person name="Fazliarab A."/>
            <person name="Taghavi S.M."/>
            <person name="Briand M."/>
            <person name="Le-Saux M."/>
            <person name="Jacques M.-A."/>
        </authorList>
    </citation>
    <scope>NUCLEOTIDE SEQUENCE [LARGE SCALE GENOMIC DNA]</scope>
    <source>
        <strain evidence="5 6">CFBP 8819</strain>
    </source>
</reference>
<gene>
    <name evidence="5" type="ORF">KK097_16390</name>
</gene>
<dbReference type="InterPro" id="IPR028098">
    <property type="entry name" value="Glyco_trans_4-like_N"/>
</dbReference>
<dbReference type="SUPFAM" id="SSF53756">
    <property type="entry name" value="UDP-Glycosyltransferase/glycogen phosphorylase"/>
    <property type="match status" value="1"/>
</dbReference>
<dbReference type="PANTHER" id="PTHR46401">
    <property type="entry name" value="GLYCOSYLTRANSFERASE WBBK-RELATED"/>
    <property type="match status" value="1"/>
</dbReference>
<keyword evidence="6" id="KW-1185">Reference proteome</keyword>
<dbReference type="Pfam" id="PF00534">
    <property type="entry name" value="Glycos_transf_1"/>
    <property type="match status" value="1"/>
</dbReference>
<dbReference type="EMBL" id="JAHEWS010000034">
    <property type="protein sequence ID" value="MBT1589394.1"/>
    <property type="molecule type" value="Genomic_DNA"/>
</dbReference>
<proteinExistence type="predicted"/>
<dbReference type="Proteomes" id="UP001519641">
    <property type="component" value="Unassembled WGS sequence"/>
</dbReference>
<dbReference type="PANTHER" id="PTHR46401:SF8">
    <property type="entry name" value="BLL6006 PROTEIN"/>
    <property type="match status" value="1"/>
</dbReference>
<keyword evidence="1" id="KW-0328">Glycosyltransferase</keyword>
<feature type="domain" description="Glycosyltransferase subfamily 4-like N-terminal" evidence="4">
    <location>
        <begin position="16"/>
        <end position="174"/>
    </location>
</feature>
<keyword evidence="2" id="KW-0808">Transferase</keyword>
<name>A0ABS5VIS1_9MICO</name>
<protein>
    <submittedName>
        <fullName evidence="5">Glycosyltransferase family 4 protein</fullName>
    </submittedName>
</protein>
<evidence type="ECO:0000313" key="5">
    <source>
        <dbReference type="EMBL" id="MBT1589394.1"/>
    </source>
</evidence>
<dbReference type="Gene3D" id="3.40.50.2000">
    <property type="entry name" value="Glycogen Phosphorylase B"/>
    <property type="match status" value="2"/>
</dbReference>
<comment type="caution">
    <text evidence="5">The sequence shown here is derived from an EMBL/GenBank/DDBJ whole genome shotgun (WGS) entry which is preliminary data.</text>
</comment>
<dbReference type="InterPro" id="IPR001296">
    <property type="entry name" value="Glyco_trans_1"/>
</dbReference>
<dbReference type="RefSeq" id="WP_214545467.1">
    <property type="nucleotide sequence ID" value="NZ_JAHEWS010000034.1"/>
</dbReference>
<feature type="domain" description="Glycosyl transferase family 1" evidence="3">
    <location>
        <begin position="184"/>
        <end position="333"/>
    </location>
</feature>
<evidence type="ECO:0000256" key="1">
    <source>
        <dbReference type="ARBA" id="ARBA00022676"/>
    </source>
</evidence>
<evidence type="ECO:0000256" key="2">
    <source>
        <dbReference type="ARBA" id="ARBA00022679"/>
    </source>
</evidence>
<evidence type="ECO:0000313" key="6">
    <source>
        <dbReference type="Proteomes" id="UP001519641"/>
    </source>
</evidence>
<dbReference type="CDD" id="cd03809">
    <property type="entry name" value="GT4_MtfB-like"/>
    <property type="match status" value="1"/>
</dbReference>
<sequence length="370" mass="40944">MRIGIDCRYVRIGRHDGISRFTAGVAAHLPDRHEYVLLVSDERQLESLPRGLPWELLPAPTDAGEPLVARRVNRLGLDAVFSPMQTMGSRGRGYALVLTLHDLIYYRNRTPPRDFSWPLRLGWRAFHLSWVPQRFLLNGADAVVTVSETTAGLIAEHRLTKRPVTVAHNAADPASPRVSGGRRERSLVYMGSFMPYKNVETLAAALPLLGADWTLHCMSRVSDADRARLEGLAPAGTIVFHDGATDDEYLSVLRSATALATASYDEGFGIPLVEAMGVGTPVVVSDIPIFREIGGSAAEYFDPDSPSAVAAAVRRVEERWDEASRQSLERAARFRWQDSAEQVVRAVERAVADRRARARGRRRSLADRQA</sequence>
<evidence type="ECO:0000259" key="3">
    <source>
        <dbReference type="Pfam" id="PF00534"/>
    </source>
</evidence>
<dbReference type="Pfam" id="PF13439">
    <property type="entry name" value="Glyco_transf_4"/>
    <property type="match status" value="1"/>
</dbReference>